<dbReference type="GO" id="GO:0016020">
    <property type="term" value="C:membrane"/>
    <property type="evidence" value="ECO:0007669"/>
    <property type="project" value="UniProtKB-SubCell"/>
</dbReference>
<reference evidence="7 8" key="1">
    <citation type="journal article" date="2015" name="Genome Biol. Evol.">
        <title>Comparative Genomics of a Bacterivorous Green Alga Reveals Evolutionary Causalities and Consequences of Phago-Mixotrophic Mode of Nutrition.</title>
        <authorList>
            <person name="Burns J.A."/>
            <person name="Paasch A."/>
            <person name="Narechania A."/>
            <person name="Kim E."/>
        </authorList>
    </citation>
    <scope>NUCLEOTIDE SEQUENCE [LARGE SCALE GENOMIC DNA]</scope>
    <source>
        <strain evidence="7 8">PLY_AMNH</strain>
    </source>
</reference>
<dbReference type="Proteomes" id="UP001190700">
    <property type="component" value="Unassembled WGS sequence"/>
</dbReference>
<keyword evidence="3 6" id="KW-0812">Transmembrane</keyword>
<keyword evidence="4 6" id="KW-1133">Transmembrane helix</keyword>
<dbReference type="Pfam" id="PF01036">
    <property type="entry name" value="Bac_rhodopsin"/>
    <property type="match status" value="1"/>
</dbReference>
<evidence type="ECO:0000256" key="3">
    <source>
        <dbReference type="ARBA" id="ARBA00022692"/>
    </source>
</evidence>
<keyword evidence="8" id="KW-1185">Reference proteome</keyword>
<proteinExistence type="inferred from homology"/>
<dbReference type="InterPro" id="IPR036890">
    <property type="entry name" value="HATPase_C_sf"/>
</dbReference>
<gene>
    <name evidence="7" type="ORF">CYMTET_30197</name>
</gene>
<evidence type="ECO:0000256" key="5">
    <source>
        <dbReference type="ARBA" id="ARBA00023136"/>
    </source>
</evidence>
<evidence type="ECO:0000313" key="7">
    <source>
        <dbReference type="EMBL" id="KAK3260869.1"/>
    </source>
</evidence>
<dbReference type="Gene3D" id="1.20.1070.10">
    <property type="entry name" value="Rhodopsin 7-helix transmembrane proteins"/>
    <property type="match status" value="1"/>
</dbReference>
<comment type="similarity">
    <text evidence="2">Belongs to the archaeal/bacterial/fungal opsin family.</text>
</comment>
<feature type="transmembrane region" description="Helical" evidence="6">
    <location>
        <begin position="226"/>
        <end position="244"/>
    </location>
</feature>
<organism evidence="7 8">
    <name type="scientific">Cymbomonas tetramitiformis</name>
    <dbReference type="NCBI Taxonomy" id="36881"/>
    <lineage>
        <taxon>Eukaryota</taxon>
        <taxon>Viridiplantae</taxon>
        <taxon>Chlorophyta</taxon>
        <taxon>Pyramimonadophyceae</taxon>
        <taxon>Pyramimonadales</taxon>
        <taxon>Pyramimonadaceae</taxon>
        <taxon>Cymbomonas</taxon>
    </lineage>
</organism>
<feature type="transmembrane region" description="Helical" evidence="6">
    <location>
        <begin position="202"/>
        <end position="220"/>
    </location>
</feature>
<evidence type="ECO:0000256" key="2">
    <source>
        <dbReference type="ARBA" id="ARBA00008130"/>
    </source>
</evidence>
<dbReference type="AlphaFoldDB" id="A0AAE0KUF1"/>
<evidence type="ECO:0000256" key="4">
    <source>
        <dbReference type="ARBA" id="ARBA00022989"/>
    </source>
</evidence>
<name>A0AAE0KUF1_9CHLO</name>
<feature type="non-terminal residue" evidence="7">
    <location>
        <position position="654"/>
    </location>
</feature>
<protein>
    <submittedName>
        <fullName evidence="7">Uncharacterized protein</fullName>
    </submittedName>
</protein>
<dbReference type="EMBL" id="LGRX02017362">
    <property type="protein sequence ID" value="KAK3260869.1"/>
    <property type="molecule type" value="Genomic_DNA"/>
</dbReference>
<comment type="caution">
    <text evidence="7">The sequence shown here is derived from an EMBL/GenBank/DDBJ whole genome shotgun (WGS) entry which is preliminary data.</text>
</comment>
<evidence type="ECO:0000256" key="1">
    <source>
        <dbReference type="ARBA" id="ARBA00004141"/>
    </source>
</evidence>
<evidence type="ECO:0000313" key="8">
    <source>
        <dbReference type="Proteomes" id="UP001190700"/>
    </source>
</evidence>
<comment type="subcellular location">
    <subcellularLocation>
        <location evidence="1">Membrane</location>
        <topology evidence="1">Multi-pass membrane protein</topology>
    </subcellularLocation>
</comment>
<dbReference type="SUPFAM" id="SSF55874">
    <property type="entry name" value="ATPase domain of HSP90 chaperone/DNA topoisomerase II/histidine kinase"/>
    <property type="match status" value="1"/>
</dbReference>
<feature type="transmembrane region" description="Helical" evidence="6">
    <location>
        <begin position="35"/>
        <end position="53"/>
    </location>
</feature>
<dbReference type="InterPro" id="IPR001425">
    <property type="entry name" value="Arc/bac/fun_rhodopsins"/>
</dbReference>
<dbReference type="Gene3D" id="3.30.565.10">
    <property type="entry name" value="Histidine kinase-like ATPase, C-terminal domain"/>
    <property type="match status" value="1"/>
</dbReference>
<keyword evidence="5 6" id="KW-0472">Membrane</keyword>
<feature type="transmembrane region" description="Helical" evidence="6">
    <location>
        <begin position="171"/>
        <end position="190"/>
    </location>
</feature>
<dbReference type="SMART" id="SM01021">
    <property type="entry name" value="Bac_rhodopsin"/>
    <property type="match status" value="1"/>
</dbReference>
<feature type="transmembrane region" description="Helical" evidence="6">
    <location>
        <begin position="265"/>
        <end position="284"/>
    </location>
</feature>
<dbReference type="SUPFAM" id="SSF81321">
    <property type="entry name" value="Family A G protein-coupled receptor-like"/>
    <property type="match status" value="1"/>
</dbReference>
<evidence type="ECO:0000256" key="6">
    <source>
        <dbReference type="SAM" id="Phobius"/>
    </source>
</evidence>
<feature type="transmembrane region" description="Helical" evidence="6">
    <location>
        <begin position="97"/>
        <end position="120"/>
    </location>
</feature>
<feature type="transmembrane region" description="Helical" evidence="6">
    <location>
        <begin position="132"/>
        <end position="151"/>
    </location>
</feature>
<feature type="transmembrane region" description="Helical" evidence="6">
    <location>
        <begin position="65"/>
        <end position="85"/>
    </location>
</feature>
<accession>A0AAE0KUF1</accession>
<sequence length="654" mass="72674">MDAILLPASGVKNAVEKLGSEDMKSVIEGFHNHPSVLFCLLLLLFACASLCLCQEFVEKRFIPANSNAFVIICMEFLFLAIWSLASHAFGGEPYPFIPGYILFGFIILSCSLVLNFVTFVRQNKNVLKREMVLISMFINMTALVTMYSSVMVGEPMTTTCRHGYPVSVGRYVEWLTTTPMFVYLFSLMISFKGRPALRLRNATLATDVLMITTGFLGDYFCFPYNVLSTLISVLAFAQTLRGIHRMVECAMAEMVTETDRRRLRWLLVWTDFTWGTFSLVWLILNVGLITPETADKLYVFCDSVTKSGYAVGLVMGNFYVLEHLKSVKEIEQEELVLNSMETRFRVNRANEMLELVKDGAHAAQKLEELKGLLSQLTTPLNNSLALHSVMMQDSQPGKSSTDMVQGTLEQVHALLEKVVNLTEGPVQTMGPQSQEMAVRERNQESLMAFSVREPFNLSDIVNELIDVVARKADQAGVDLVVDIHPLLFSLQLIGNPSHLRSVLVTAVENIIVLSQTGNAILVSAWAIPHPTEGFVTTCIRLEDRVKTGQSVNQLDGSDALNWGGTSGPLMTLLHGVRRSLHLLGGELCLQEIRGGEEKVMIVNLPMEVMAKYWSYSSDVTPSLPKVKVVVMLHFVPLRTAVCNAIAGWGAQPVP</sequence>